<dbReference type="Gene3D" id="3.30.1340.30">
    <property type="match status" value="1"/>
</dbReference>
<dbReference type="Proteomes" id="UP000339249">
    <property type="component" value="Unassembled WGS sequence"/>
</dbReference>
<evidence type="ECO:0000313" key="8">
    <source>
        <dbReference type="Proteomes" id="UP000339249"/>
    </source>
</evidence>
<dbReference type="EMBL" id="CABDVU010000001">
    <property type="protein sequence ID" value="VTN13816.1"/>
    <property type="molecule type" value="Genomic_DNA"/>
</dbReference>
<dbReference type="InterPro" id="IPR051686">
    <property type="entry name" value="Lipoprotein_DolP"/>
</dbReference>
<dbReference type="PROSITE" id="PS50914">
    <property type="entry name" value="BON"/>
    <property type="match status" value="1"/>
</dbReference>
<dbReference type="FunFam" id="3.30.1340.30:FF:000001">
    <property type="entry name" value="Molecular chaperone OsmY"/>
    <property type="match status" value="1"/>
</dbReference>
<reference evidence="7 8" key="1">
    <citation type="submission" date="2019-04" db="EMBL/GenBank/DDBJ databases">
        <authorList>
            <consortium name="Pathogen Informatics"/>
        </authorList>
    </citation>
    <scope>NUCLEOTIDE SEQUENCE [LARGE SCALE GENOMIC DNA]</scope>
    <source>
        <strain evidence="7 8">NCTC9185</strain>
    </source>
</reference>
<dbReference type="PANTHER" id="PTHR34606:SF11">
    <property type="entry name" value="OSMOTICALLY-INDUCIBLE PROTEIN Y"/>
    <property type="match status" value="1"/>
</dbReference>
<organism evidence="7 8">
    <name type="scientific">Raoultella terrigena</name>
    <name type="common">Klebsiella terrigena</name>
    <dbReference type="NCBI Taxonomy" id="577"/>
    <lineage>
        <taxon>Bacteria</taxon>
        <taxon>Pseudomonadati</taxon>
        <taxon>Pseudomonadota</taxon>
        <taxon>Gammaproteobacteria</taxon>
        <taxon>Enterobacterales</taxon>
        <taxon>Enterobacteriaceae</taxon>
        <taxon>Klebsiella/Raoultella group</taxon>
        <taxon>Raoultella</taxon>
    </lineage>
</organism>
<evidence type="ECO:0000256" key="3">
    <source>
        <dbReference type="ARBA" id="ARBA00022737"/>
    </source>
</evidence>
<dbReference type="GO" id="GO:0042597">
    <property type="term" value="C:periplasmic space"/>
    <property type="evidence" value="ECO:0007669"/>
    <property type="project" value="UniProtKB-SubCell"/>
</dbReference>
<evidence type="ECO:0000256" key="4">
    <source>
        <dbReference type="ARBA" id="ARBA00022764"/>
    </source>
</evidence>
<sequence>MNKVGDFMDDSTITARVKAALIDDKSIRSTDISVKTENKAVTLSGSVESTEQKEQAVKIAKEVKGVSDGQRQAERRQRAACKPEGLRWRYGDYQ</sequence>
<proteinExistence type="predicted"/>
<dbReference type="InterPro" id="IPR014004">
    <property type="entry name" value="Transpt-assoc_nodulatn_dom_bac"/>
</dbReference>
<comment type="subcellular location">
    <subcellularLocation>
        <location evidence="1">Periplasm</location>
    </subcellularLocation>
</comment>
<keyword evidence="4" id="KW-0574">Periplasm</keyword>
<feature type="domain" description="BON" evidence="6">
    <location>
        <begin position="9"/>
        <end position="77"/>
    </location>
</feature>
<dbReference type="PANTHER" id="PTHR34606">
    <property type="entry name" value="BON DOMAIN-CONTAINING PROTEIN"/>
    <property type="match status" value="1"/>
</dbReference>
<protein>
    <recommendedName>
        <fullName evidence="5">Osmotically-inducible protein Y</fullName>
    </recommendedName>
</protein>
<evidence type="ECO:0000256" key="2">
    <source>
        <dbReference type="ARBA" id="ARBA00022729"/>
    </source>
</evidence>
<keyword evidence="2" id="KW-0732">Signal</keyword>
<evidence type="ECO:0000256" key="5">
    <source>
        <dbReference type="ARBA" id="ARBA00070588"/>
    </source>
</evidence>
<evidence type="ECO:0000313" key="7">
    <source>
        <dbReference type="EMBL" id="VTN13816.1"/>
    </source>
</evidence>
<keyword evidence="3" id="KW-0677">Repeat</keyword>
<dbReference type="Pfam" id="PF04972">
    <property type="entry name" value="BON"/>
    <property type="match status" value="1"/>
</dbReference>
<evidence type="ECO:0000256" key="1">
    <source>
        <dbReference type="ARBA" id="ARBA00004418"/>
    </source>
</evidence>
<evidence type="ECO:0000259" key="6">
    <source>
        <dbReference type="PROSITE" id="PS50914"/>
    </source>
</evidence>
<dbReference type="InterPro" id="IPR007055">
    <property type="entry name" value="BON_dom"/>
</dbReference>
<name>A0A4U9D8G8_RAOTE</name>
<dbReference type="AlphaFoldDB" id="A0A4U9D8G8"/>
<dbReference type="SMART" id="SM00749">
    <property type="entry name" value="BON"/>
    <property type="match status" value="1"/>
</dbReference>
<gene>
    <name evidence="7" type="primary">osmY_2</name>
    <name evidence="7" type="ORF">NCTC9185_05861</name>
</gene>
<accession>A0A4U9D8G8</accession>